<feature type="compositionally biased region" description="Polar residues" evidence="8">
    <location>
        <begin position="257"/>
        <end position="267"/>
    </location>
</feature>
<dbReference type="InterPro" id="IPR018061">
    <property type="entry name" value="Retropepsins"/>
</dbReference>
<feature type="non-terminal residue" evidence="11">
    <location>
        <position position="1"/>
    </location>
</feature>
<evidence type="ECO:0000313" key="11">
    <source>
        <dbReference type="EMBL" id="KAL0199468.1"/>
    </source>
</evidence>
<evidence type="ECO:0000256" key="3">
    <source>
        <dbReference type="ARBA" id="ARBA00022722"/>
    </source>
</evidence>
<dbReference type="PROSITE" id="PS50994">
    <property type="entry name" value="INTEGRASE"/>
    <property type="match status" value="1"/>
</dbReference>
<name>A0ABD0RM50_CIRMR</name>
<dbReference type="EMBL" id="JAMKFB020000003">
    <property type="protein sequence ID" value="KAL0199468.1"/>
    <property type="molecule type" value="Genomic_DNA"/>
</dbReference>
<evidence type="ECO:0000256" key="2">
    <source>
        <dbReference type="ARBA" id="ARBA00022695"/>
    </source>
</evidence>
<feature type="domain" description="SCAN box" evidence="9">
    <location>
        <begin position="8"/>
        <end position="83"/>
    </location>
</feature>
<evidence type="ECO:0000313" key="12">
    <source>
        <dbReference type="Proteomes" id="UP001529510"/>
    </source>
</evidence>
<dbReference type="SUPFAM" id="SSF53098">
    <property type="entry name" value="Ribonuclease H-like"/>
    <property type="match status" value="1"/>
</dbReference>
<dbReference type="GO" id="GO:0016787">
    <property type="term" value="F:hydrolase activity"/>
    <property type="evidence" value="ECO:0007669"/>
    <property type="project" value="UniProtKB-KW"/>
</dbReference>
<evidence type="ECO:0000259" key="10">
    <source>
        <dbReference type="PROSITE" id="PS50994"/>
    </source>
</evidence>
<dbReference type="PANTHER" id="PTHR37984">
    <property type="entry name" value="PROTEIN CBG26694"/>
    <property type="match status" value="1"/>
</dbReference>
<dbReference type="PROSITE" id="PS50804">
    <property type="entry name" value="SCAN_BOX"/>
    <property type="match status" value="1"/>
</dbReference>
<dbReference type="InterPro" id="IPR003309">
    <property type="entry name" value="SCAN_dom"/>
</dbReference>
<protein>
    <recommendedName>
        <fullName evidence="7">Gypsy retrotransposon integrase-like protein 1</fullName>
    </recommendedName>
</protein>
<dbReference type="InterPro" id="IPR050951">
    <property type="entry name" value="Retrovirus_Pol_polyprotein"/>
</dbReference>
<keyword evidence="4" id="KW-0255">Endonuclease</keyword>
<dbReference type="Pfam" id="PF00665">
    <property type="entry name" value="rve"/>
    <property type="match status" value="1"/>
</dbReference>
<dbReference type="InterPro" id="IPR001584">
    <property type="entry name" value="Integrase_cat-core"/>
</dbReference>
<organism evidence="11 12">
    <name type="scientific">Cirrhinus mrigala</name>
    <name type="common">Mrigala</name>
    <dbReference type="NCBI Taxonomy" id="683832"/>
    <lineage>
        <taxon>Eukaryota</taxon>
        <taxon>Metazoa</taxon>
        <taxon>Chordata</taxon>
        <taxon>Craniata</taxon>
        <taxon>Vertebrata</taxon>
        <taxon>Euteleostomi</taxon>
        <taxon>Actinopterygii</taxon>
        <taxon>Neopterygii</taxon>
        <taxon>Teleostei</taxon>
        <taxon>Ostariophysi</taxon>
        <taxon>Cypriniformes</taxon>
        <taxon>Cyprinidae</taxon>
        <taxon>Labeoninae</taxon>
        <taxon>Labeonini</taxon>
        <taxon>Cirrhinus</taxon>
    </lineage>
</organism>
<dbReference type="GO" id="GO:0003964">
    <property type="term" value="F:RNA-directed DNA polymerase activity"/>
    <property type="evidence" value="ECO:0007669"/>
    <property type="project" value="UniProtKB-KW"/>
</dbReference>
<evidence type="ECO:0000256" key="7">
    <source>
        <dbReference type="ARBA" id="ARBA00039658"/>
    </source>
</evidence>
<dbReference type="InterPro" id="IPR012337">
    <property type="entry name" value="RNaseH-like_sf"/>
</dbReference>
<dbReference type="Gene3D" id="1.10.340.70">
    <property type="match status" value="1"/>
</dbReference>
<dbReference type="Gene3D" id="3.30.420.10">
    <property type="entry name" value="Ribonuclease H-like superfamily/Ribonuclease H"/>
    <property type="match status" value="1"/>
</dbReference>
<feature type="domain" description="Integrase catalytic" evidence="10">
    <location>
        <begin position="438"/>
        <end position="596"/>
    </location>
</feature>
<dbReference type="SUPFAM" id="SSF50630">
    <property type="entry name" value="Acid proteases"/>
    <property type="match status" value="1"/>
</dbReference>
<dbReference type="FunFam" id="3.30.420.10:FF:000032">
    <property type="entry name" value="Retrovirus-related Pol polyprotein from transposon 297-like Protein"/>
    <property type="match status" value="1"/>
</dbReference>
<comment type="caution">
    <text evidence="11">The sequence shown here is derived from an EMBL/GenBank/DDBJ whole genome shotgun (WGS) entry which is preliminary data.</text>
</comment>
<dbReference type="Pfam" id="PF17921">
    <property type="entry name" value="Integrase_H2C2"/>
    <property type="match status" value="1"/>
</dbReference>
<dbReference type="InterPro" id="IPR038269">
    <property type="entry name" value="SCAN_sf"/>
</dbReference>
<evidence type="ECO:0000256" key="1">
    <source>
        <dbReference type="ARBA" id="ARBA00022679"/>
    </source>
</evidence>
<dbReference type="FunFam" id="1.10.340.70:FF:000001">
    <property type="entry name" value="Retrovirus-related Pol polyprotein from transposon gypsy-like Protein"/>
    <property type="match status" value="1"/>
</dbReference>
<keyword evidence="6" id="KW-0695">RNA-directed DNA polymerase</keyword>
<dbReference type="PROSITE" id="PS00141">
    <property type="entry name" value="ASP_PROTEASE"/>
    <property type="match status" value="1"/>
</dbReference>
<dbReference type="SUPFAM" id="SSF47353">
    <property type="entry name" value="Retrovirus capsid dimerization domain-like"/>
    <property type="match status" value="1"/>
</dbReference>
<dbReference type="Gene3D" id="1.10.4020.10">
    <property type="entry name" value="DNA breaking-rejoining enzymes"/>
    <property type="match status" value="1"/>
</dbReference>
<evidence type="ECO:0000256" key="4">
    <source>
        <dbReference type="ARBA" id="ARBA00022759"/>
    </source>
</evidence>
<feature type="region of interest" description="Disordered" evidence="8">
    <location>
        <begin position="770"/>
        <end position="792"/>
    </location>
</feature>
<dbReference type="AlphaFoldDB" id="A0ABD0RM50"/>
<keyword evidence="1" id="KW-0808">Transferase</keyword>
<keyword evidence="5" id="KW-0378">Hydrolase</keyword>
<dbReference type="PANTHER" id="PTHR37984:SF15">
    <property type="entry name" value="INTEGRASE CATALYTIC DOMAIN-CONTAINING PROTEIN"/>
    <property type="match status" value="1"/>
</dbReference>
<accession>A0ABD0RM50</accession>
<gene>
    <name evidence="11" type="ORF">M9458_008008</name>
</gene>
<proteinExistence type="predicted"/>
<feature type="region of interest" description="Disordered" evidence="8">
    <location>
        <begin position="257"/>
        <end position="291"/>
    </location>
</feature>
<sequence length="792" mass="88987">LSSISAAQLFHSWEYQPHRPARAQASELARLTQHWLLDGNPTAGQVAERVTIDRLLRALPPSTRRAVGMRNPTTLSELVESIELAEVAHHCETGERAPLFPQRVVQERRPQEGTSRPVPRPAAPGPADEPMPTEDATPPSRTWLAGCVLHHELPQGAPRLEVRLNGRHALALLDSGSSVSLVKAGIMPPWKDSKSRLPITCVHGDTRQVPVRRVTLKAGPGEWQLEVGILKELPVPVLLGRDCPGFDQLLAAVTQPVSSTGGRQNCRTGRRNSRPALLASDSGRDGESPSQNSNLFFDVFQQVRGGGSFARDQRQDKRLKHCWAQVRTVEGQEHHPAPHPLPHFIVRNGLLYCVAQRRGEVKKLLVVPRTKTETVIELAHAHPMASHLRATNTTQCIRDHFHWPGLDAEVKRYCQACATCQRTSPKLPPPSPLIPLPIIEVPFERIGMDLVGPLPKSARGHEHVLVIVDYATRYPEAIPLRKATAKSIAKELFLLCTRVGIPGEILTDQGTPFMSRLMANLCRLLQVKQLRTTVYHPQTDGLVERFNQTFKQMLRRVAAEDKRDWDLMLPYVLFGIREVPQASTGFTPFELLFGRQPRGLLDIAREAWEQQQPAPLRSVVEHVREMRERIERVMPLVRKHMTKAQQSQQQLYNRVAQPREFHPGDKVMVLVPTAACKFLTTWQGPYTVIEQVGPINYRLRQPGRRREEQLYHINLLKRWVGTQEQLSAVAHTDPVVVDVGEHLSAAQKTELQHLISQFSDMFSTRPGRTNVITHDIRTPPRSHCPATALPDP</sequence>
<dbReference type="Gene3D" id="2.40.70.10">
    <property type="entry name" value="Acid Proteases"/>
    <property type="match status" value="1"/>
</dbReference>
<keyword evidence="12" id="KW-1185">Reference proteome</keyword>
<evidence type="ECO:0000256" key="5">
    <source>
        <dbReference type="ARBA" id="ARBA00022801"/>
    </source>
</evidence>
<dbReference type="InterPro" id="IPR054465">
    <property type="entry name" value="Integrase_p58-like_C"/>
</dbReference>
<dbReference type="InterPro" id="IPR041588">
    <property type="entry name" value="Integrase_H2C2"/>
</dbReference>
<dbReference type="GO" id="GO:0004519">
    <property type="term" value="F:endonuclease activity"/>
    <property type="evidence" value="ECO:0007669"/>
    <property type="project" value="UniProtKB-KW"/>
</dbReference>
<dbReference type="Pfam" id="PF00077">
    <property type="entry name" value="RVP"/>
    <property type="match status" value="1"/>
</dbReference>
<evidence type="ECO:0000259" key="9">
    <source>
        <dbReference type="PROSITE" id="PS50804"/>
    </source>
</evidence>
<dbReference type="Proteomes" id="UP001529510">
    <property type="component" value="Unassembled WGS sequence"/>
</dbReference>
<dbReference type="CDD" id="cd00303">
    <property type="entry name" value="retropepsin_like"/>
    <property type="match status" value="1"/>
</dbReference>
<keyword evidence="3" id="KW-0540">Nuclease</keyword>
<dbReference type="InterPro" id="IPR036397">
    <property type="entry name" value="RNaseH_sf"/>
</dbReference>
<feature type="compositionally biased region" description="Pro residues" evidence="8">
    <location>
        <begin position="118"/>
        <end position="129"/>
    </location>
</feature>
<reference evidence="11 12" key="1">
    <citation type="submission" date="2024-05" db="EMBL/GenBank/DDBJ databases">
        <title>Genome sequencing and assembly of Indian major carp, Cirrhinus mrigala (Hamilton, 1822).</title>
        <authorList>
            <person name="Mohindra V."/>
            <person name="Chowdhury L.M."/>
            <person name="Lal K."/>
            <person name="Jena J.K."/>
        </authorList>
    </citation>
    <scope>NUCLEOTIDE SEQUENCE [LARGE SCALE GENOMIC DNA]</scope>
    <source>
        <strain evidence="11">CM1030</strain>
        <tissue evidence="11">Blood</tissue>
    </source>
</reference>
<dbReference type="InterPro" id="IPR021109">
    <property type="entry name" value="Peptidase_aspartic_dom_sf"/>
</dbReference>
<dbReference type="InterPro" id="IPR001969">
    <property type="entry name" value="Aspartic_peptidase_AS"/>
</dbReference>
<keyword evidence="2" id="KW-0548">Nucleotidyltransferase</keyword>
<feature type="region of interest" description="Disordered" evidence="8">
    <location>
        <begin position="93"/>
        <end position="140"/>
    </location>
</feature>
<evidence type="ECO:0000256" key="8">
    <source>
        <dbReference type="SAM" id="MobiDB-lite"/>
    </source>
</evidence>
<dbReference type="Pfam" id="PF22938">
    <property type="entry name" value="Integrase_p58_C"/>
    <property type="match status" value="1"/>
</dbReference>
<evidence type="ECO:0000256" key="6">
    <source>
        <dbReference type="ARBA" id="ARBA00022918"/>
    </source>
</evidence>